<dbReference type="InterPro" id="IPR011050">
    <property type="entry name" value="Pectin_lyase_fold/virulence"/>
</dbReference>
<dbReference type="NCBIfam" id="TIGR03804">
    <property type="entry name" value="para_beta_helix"/>
    <property type="match status" value="2"/>
</dbReference>
<protein>
    <recommendedName>
        <fullName evidence="1">Right handed beta helix domain-containing protein</fullName>
    </recommendedName>
</protein>
<dbReference type="AlphaFoldDB" id="A0A0F9HEJ0"/>
<dbReference type="Gene3D" id="2.160.20.10">
    <property type="entry name" value="Single-stranded right-handed beta-helix, Pectin lyase-like"/>
    <property type="match status" value="1"/>
</dbReference>
<sequence>MKSDIKKRKFLVILGIIFVLLTINQYNFSKNESNYDDNREIRDETNLKKPKSSEFWDENDVSSIHISADNWSATDLPWIQNQTGTWSDPHIIENVTIDGTGKTYGIFIENSNDYFTIRNVSIYNVGTGGTWDAALKLVSSSNGIIINSNFSNNEQGILLRASSNITISNNIASENTESGVYLASNSDYNVVSENYISENTNFGIYVSGNCDNNLIMK</sequence>
<dbReference type="SMART" id="SM00710">
    <property type="entry name" value="PbH1"/>
    <property type="match status" value="5"/>
</dbReference>
<reference evidence="2" key="1">
    <citation type="journal article" date="2015" name="Nature">
        <title>Complex archaea that bridge the gap between prokaryotes and eukaryotes.</title>
        <authorList>
            <person name="Spang A."/>
            <person name="Saw J.H."/>
            <person name="Jorgensen S.L."/>
            <person name="Zaremba-Niedzwiedzka K."/>
            <person name="Martijn J."/>
            <person name="Lind A.E."/>
            <person name="van Eijk R."/>
            <person name="Schleper C."/>
            <person name="Guy L."/>
            <person name="Ettema T.J."/>
        </authorList>
    </citation>
    <scope>NUCLEOTIDE SEQUENCE</scope>
</reference>
<feature type="non-terminal residue" evidence="2">
    <location>
        <position position="217"/>
    </location>
</feature>
<name>A0A0F9HEJ0_9ZZZZ</name>
<proteinExistence type="predicted"/>
<comment type="caution">
    <text evidence="2">The sequence shown here is derived from an EMBL/GenBank/DDBJ whole genome shotgun (WGS) entry which is preliminary data.</text>
</comment>
<dbReference type="InterPro" id="IPR039448">
    <property type="entry name" value="Beta_helix"/>
</dbReference>
<dbReference type="Pfam" id="PF13229">
    <property type="entry name" value="Beta_helix"/>
    <property type="match status" value="1"/>
</dbReference>
<organism evidence="2">
    <name type="scientific">marine sediment metagenome</name>
    <dbReference type="NCBI Taxonomy" id="412755"/>
    <lineage>
        <taxon>unclassified sequences</taxon>
        <taxon>metagenomes</taxon>
        <taxon>ecological metagenomes</taxon>
    </lineage>
</organism>
<dbReference type="InterPro" id="IPR006626">
    <property type="entry name" value="PbH1"/>
</dbReference>
<dbReference type="SUPFAM" id="SSF51126">
    <property type="entry name" value="Pectin lyase-like"/>
    <property type="match status" value="1"/>
</dbReference>
<evidence type="ECO:0000313" key="2">
    <source>
        <dbReference type="EMBL" id="KKL80130.1"/>
    </source>
</evidence>
<evidence type="ECO:0000259" key="1">
    <source>
        <dbReference type="Pfam" id="PF13229"/>
    </source>
</evidence>
<accession>A0A0F9HEJ0</accession>
<dbReference type="InterPro" id="IPR012334">
    <property type="entry name" value="Pectin_lyas_fold"/>
</dbReference>
<feature type="domain" description="Right handed beta helix" evidence="1">
    <location>
        <begin position="90"/>
        <end position="213"/>
    </location>
</feature>
<dbReference type="InterPro" id="IPR022441">
    <property type="entry name" value="Para_beta_helix_rpt-2"/>
</dbReference>
<dbReference type="EMBL" id="LAZR01022948">
    <property type="protein sequence ID" value="KKL80130.1"/>
    <property type="molecule type" value="Genomic_DNA"/>
</dbReference>
<gene>
    <name evidence="2" type="ORF">LCGC14_2007860</name>
</gene>